<reference evidence="2" key="2">
    <citation type="journal article" date="2015" name="Data Brief">
        <title>Shoot transcriptome of the giant reed, Arundo donax.</title>
        <authorList>
            <person name="Barrero R.A."/>
            <person name="Guerrero F.D."/>
            <person name="Moolhuijzen P."/>
            <person name="Goolsby J.A."/>
            <person name="Tidwell J."/>
            <person name="Bellgard S.E."/>
            <person name="Bellgard M.I."/>
        </authorList>
    </citation>
    <scope>NUCLEOTIDE SEQUENCE</scope>
    <source>
        <tissue evidence="2">Shoot tissue taken approximately 20 cm above the soil surface</tissue>
    </source>
</reference>
<protein>
    <submittedName>
        <fullName evidence="2">Uncharacterized protein</fullName>
    </submittedName>
</protein>
<keyword evidence="1" id="KW-0472">Membrane</keyword>
<dbReference type="AlphaFoldDB" id="A0A0A9H3Q1"/>
<name>A0A0A9H3Q1_ARUDO</name>
<proteinExistence type="predicted"/>
<keyword evidence="1" id="KW-0812">Transmembrane</keyword>
<organism evidence="2">
    <name type="scientific">Arundo donax</name>
    <name type="common">Giant reed</name>
    <name type="synonym">Donax arundinaceus</name>
    <dbReference type="NCBI Taxonomy" id="35708"/>
    <lineage>
        <taxon>Eukaryota</taxon>
        <taxon>Viridiplantae</taxon>
        <taxon>Streptophyta</taxon>
        <taxon>Embryophyta</taxon>
        <taxon>Tracheophyta</taxon>
        <taxon>Spermatophyta</taxon>
        <taxon>Magnoliopsida</taxon>
        <taxon>Liliopsida</taxon>
        <taxon>Poales</taxon>
        <taxon>Poaceae</taxon>
        <taxon>PACMAD clade</taxon>
        <taxon>Arundinoideae</taxon>
        <taxon>Arundineae</taxon>
        <taxon>Arundo</taxon>
    </lineage>
</organism>
<reference evidence="2" key="1">
    <citation type="submission" date="2014-09" db="EMBL/GenBank/DDBJ databases">
        <authorList>
            <person name="Magalhaes I.L.F."/>
            <person name="Oliveira U."/>
            <person name="Santos F.R."/>
            <person name="Vidigal T.H.D.A."/>
            <person name="Brescovit A.D."/>
            <person name="Santos A.J."/>
        </authorList>
    </citation>
    <scope>NUCLEOTIDE SEQUENCE</scope>
    <source>
        <tissue evidence="2">Shoot tissue taken approximately 20 cm above the soil surface</tissue>
    </source>
</reference>
<accession>A0A0A9H3Q1</accession>
<feature type="transmembrane region" description="Helical" evidence="1">
    <location>
        <begin position="33"/>
        <end position="55"/>
    </location>
</feature>
<dbReference type="EMBL" id="GBRH01167477">
    <property type="protein sequence ID" value="JAE30419.1"/>
    <property type="molecule type" value="Transcribed_RNA"/>
</dbReference>
<sequence>MHALFTCGVLANEKQIMQGTHFLCSPAKGFGGWWLMFVCCGFGVLAFMHFPLCHFRLWAMVYSGKFQI</sequence>
<evidence type="ECO:0000313" key="2">
    <source>
        <dbReference type="EMBL" id="JAE30419.1"/>
    </source>
</evidence>
<evidence type="ECO:0000256" key="1">
    <source>
        <dbReference type="SAM" id="Phobius"/>
    </source>
</evidence>
<keyword evidence="1" id="KW-1133">Transmembrane helix</keyword>